<proteinExistence type="predicted"/>
<dbReference type="Proteomes" id="UP000092154">
    <property type="component" value="Unassembled WGS sequence"/>
</dbReference>
<name>A0A1B7MN70_9AGAM</name>
<organism evidence="1 2">
    <name type="scientific">Rhizopogon vinicolor AM-OR11-026</name>
    <dbReference type="NCBI Taxonomy" id="1314800"/>
    <lineage>
        <taxon>Eukaryota</taxon>
        <taxon>Fungi</taxon>
        <taxon>Dikarya</taxon>
        <taxon>Basidiomycota</taxon>
        <taxon>Agaricomycotina</taxon>
        <taxon>Agaricomycetes</taxon>
        <taxon>Agaricomycetidae</taxon>
        <taxon>Boletales</taxon>
        <taxon>Suillineae</taxon>
        <taxon>Rhizopogonaceae</taxon>
        <taxon>Rhizopogon</taxon>
    </lineage>
</organism>
<accession>A0A1B7MN70</accession>
<sequence>MTLPVFAAITLRQTFIDIFDSLHLPMLQELALLGELGEPEVAHAMAALGVVSYHVRVVDFRWIHRHG</sequence>
<dbReference type="InParanoid" id="A0A1B7MN70"/>
<dbReference type="AlphaFoldDB" id="A0A1B7MN70"/>
<evidence type="ECO:0000313" key="1">
    <source>
        <dbReference type="EMBL" id="OAX34045.1"/>
    </source>
</evidence>
<reference evidence="1 2" key="1">
    <citation type="submission" date="2016-06" db="EMBL/GenBank/DDBJ databases">
        <title>Comparative genomics of the ectomycorrhizal sister species Rhizopogon vinicolor and Rhizopogon vesiculosus (Basidiomycota: Boletales) reveals a divergence of the mating type B locus.</title>
        <authorList>
            <consortium name="DOE Joint Genome Institute"/>
            <person name="Mujic A.B."/>
            <person name="Kuo A."/>
            <person name="Tritt A."/>
            <person name="Lipzen A."/>
            <person name="Chen C."/>
            <person name="Johnson J."/>
            <person name="Sharma A."/>
            <person name="Barry K."/>
            <person name="Grigoriev I.V."/>
            <person name="Spatafora J.W."/>
        </authorList>
    </citation>
    <scope>NUCLEOTIDE SEQUENCE [LARGE SCALE GENOMIC DNA]</scope>
    <source>
        <strain evidence="1 2">AM-OR11-026</strain>
    </source>
</reference>
<dbReference type="STRING" id="1314800.A0A1B7MN70"/>
<evidence type="ECO:0000313" key="2">
    <source>
        <dbReference type="Proteomes" id="UP000092154"/>
    </source>
</evidence>
<dbReference type="EMBL" id="KV448668">
    <property type="protein sequence ID" value="OAX34045.1"/>
    <property type="molecule type" value="Genomic_DNA"/>
</dbReference>
<gene>
    <name evidence="1" type="ORF">K503DRAFT_774976</name>
</gene>
<keyword evidence="2" id="KW-1185">Reference proteome</keyword>
<protein>
    <submittedName>
        <fullName evidence="1">Uncharacterized protein</fullName>
    </submittedName>
</protein>